<gene>
    <name evidence="2" type="ORF">GGQ92_000491</name>
</gene>
<reference evidence="2 3" key="1">
    <citation type="submission" date="2020-08" db="EMBL/GenBank/DDBJ databases">
        <title>Genomic Encyclopedia of Type Strains, Phase IV (KMG-IV): sequencing the most valuable type-strain genomes for metagenomic binning, comparative biology and taxonomic classification.</title>
        <authorList>
            <person name="Goeker M."/>
        </authorList>
    </citation>
    <scope>NUCLEOTIDE SEQUENCE [LARGE SCALE GENOMIC DNA]</scope>
    <source>
        <strain evidence="2 3">DSM 11805</strain>
    </source>
</reference>
<feature type="domain" description="Core" evidence="1">
    <location>
        <begin position="1"/>
        <end position="101"/>
    </location>
</feature>
<dbReference type="Gene3D" id="2.60.300.12">
    <property type="entry name" value="HesB-like domain"/>
    <property type="match status" value="1"/>
</dbReference>
<dbReference type="RefSeq" id="WP_184244209.1">
    <property type="nucleotide sequence ID" value="NZ_BAAACU010000022.1"/>
</dbReference>
<organism evidence="2 3">
    <name type="scientific">Gracilibacillus halotolerans</name>
    <dbReference type="NCBI Taxonomy" id="74386"/>
    <lineage>
        <taxon>Bacteria</taxon>
        <taxon>Bacillati</taxon>
        <taxon>Bacillota</taxon>
        <taxon>Bacilli</taxon>
        <taxon>Bacillales</taxon>
        <taxon>Bacillaceae</taxon>
        <taxon>Gracilibacillus</taxon>
    </lineage>
</organism>
<dbReference type="Pfam" id="PF01521">
    <property type="entry name" value="Fe-S_biosyn"/>
    <property type="match status" value="1"/>
</dbReference>
<comment type="caution">
    <text evidence="2">The sequence shown here is derived from an EMBL/GenBank/DDBJ whole genome shotgun (WGS) entry which is preliminary data.</text>
</comment>
<dbReference type="AlphaFoldDB" id="A0A841RL81"/>
<dbReference type="InterPro" id="IPR000361">
    <property type="entry name" value="ATAP_core_dom"/>
</dbReference>
<evidence type="ECO:0000313" key="2">
    <source>
        <dbReference type="EMBL" id="MBB6511724.1"/>
    </source>
</evidence>
<protein>
    <submittedName>
        <fullName evidence="2">Uncharacterized protein YqkB</fullName>
    </submittedName>
</protein>
<proteinExistence type="predicted"/>
<dbReference type="Proteomes" id="UP000572212">
    <property type="component" value="Unassembled WGS sequence"/>
</dbReference>
<evidence type="ECO:0000313" key="3">
    <source>
        <dbReference type="Proteomes" id="UP000572212"/>
    </source>
</evidence>
<accession>A0A841RL81</accession>
<dbReference type="EMBL" id="JACHON010000001">
    <property type="protein sequence ID" value="MBB6511724.1"/>
    <property type="molecule type" value="Genomic_DNA"/>
</dbReference>
<dbReference type="SUPFAM" id="SSF89360">
    <property type="entry name" value="HesB-like domain"/>
    <property type="match status" value="1"/>
</dbReference>
<keyword evidence="3" id="KW-1185">Reference proteome</keyword>
<name>A0A841RL81_9BACI</name>
<sequence>MELTITDRALEKIAEVNKEDRNYLLLAYDADGCGCGVNGLPSIRLKETKDSSFQPVNCEEMDTIVHYQQKTFFAKEMKLDYNGATFRLSSPNEMLNPIISVQSLLEKDFD</sequence>
<evidence type="ECO:0000259" key="1">
    <source>
        <dbReference type="Pfam" id="PF01521"/>
    </source>
</evidence>
<dbReference type="InterPro" id="IPR035903">
    <property type="entry name" value="HesB-like_dom_sf"/>
</dbReference>